<keyword evidence="4" id="KW-1185">Reference proteome</keyword>
<evidence type="ECO:0008006" key="5">
    <source>
        <dbReference type="Google" id="ProtNLM"/>
    </source>
</evidence>
<organism evidence="3 4">
    <name type="scientific">Devosia yakushimensis</name>
    <dbReference type="NCBI Taxonomy" id="470028"/>
    <lineage>
        <taxon>Bacteria</taxon>
        <taxon>Pseudomonadati</taxon>
        <taxon>Pseudomonadota</taxon>
        <taxon>Alphaproteobacteria</taxon>
        <taxon>Hyphomicrobiales</taxon>
        <taxon>Devosiaceae</taxon>
        <taxon>Devosia</taxon>
    </lineage>
</organism>
<sequence>MRMRPKILVLLCLAVAFAAPLPAFAQPSGGGDGGGPGDPGASSPPSPPDTGPPPEARPLPPHETALEAVQSKRALPLADIIARNAIADQVIDAQLITLRGQLVYRLKLLSVSGQLHLADFFADTGMALKGD</sequence>
<evidence type="ECO:0000313" key="4">
    <source>
        <dbReference type="Proteomes" id="UP001161406"/>
    </source>
</evidence>
<name>A0ABQ5U8U2_9HYPH</name>
<feature type="region of interest" description="Disordered" evidence="1">
    <location>
        <begin position="25"/>
        <end position="61"/>
    </location>
</feature>
<reference evidence="3" key="2">
    <citation type="submission" date="2023-01" db="EMBL/GenBank/DDBJ databases">
        <title>Draft genome sequence of Devosia yakushimensis strain NBRC 103855.</title>
        <authorList>
            <person name="Sun Q."/>
            <person name="Mori K."/>
        </authorList>
    </citation>
    <scope>NUCLEOTIDE SEQUENCE</scope>
    <source>
        <strain evidence="3">NBRC 103855</strain>
    </source>
</reference>
<accession>A0ABQ5U8U2</accession>
<reference evidence="3" key="1">
    <citation type="journal article" date="2014" name="Int. J. Syst. Evol. Microbiol.">
        <title>Complete genome of a new Firmicutes species belonging to the dominant human colonic microbiota ('Ruminococcus bicirculans') reveals two chromosomes and a selective capacity to utilize plant glucans.</title>
        <authorList>
            <consortium name="NISC Comparative Sequencing Program"/>
            <person name="Wegmann U."/>
            <person name="Louis P."/>
            <person name="Goesmann A."/>
            <person name="Henrissat B."/>
            <person name="Duncan S.H."/>
            <person name="Flint H.J."/>
        </authorList>
    </citation>
    <scope>NUCLEOTIDE SEQUENCE</scope>
    <source>
        <strain evidence="3">NBRC 103855</strain>
    </source>
</reference>
<dbReference type="RefSeq" id="WP_284386953.1">
    <property type="nucleotide sequence ID" value="NZ_BSNG01000001.1"/>
</dbReference>
<gene>
    <name evidence="3" type="ORF">GCM10007913_01380</name>
</gene>
<dbReference type="Proteomes" id="UP001161406">
    <property type="component" value="Unassembled WGS sequence"/>
</dbReference>
<protein>
    <recommendedName>
        <fullName evidence="5">PepSY domain-containing protein</fullName>
    </recommendedName>
</protein>
<dbReference type="EMBL" id="BSNG01000001">
    <property type="protein sequence ID" value="GLQ08206.1"/>
    <property type="molecule type" value="Genomic_DNA"/>
</dbReference>
<feature type="compositionally biased region" description="Gly residues" evidence="1">
    <location>
        <begin position="28"/>
        <end position="38"/>
    </location>
</feature>
<feature type="compositionally biased region" description="Pro residues" evidence="1">
    <location>
        <begin position="42"/>
        <end position="61"/>
    </location>
</feature>
<evidence type="ECO:0000256" key="1">
    <source>
        <dbReference type="SAM" id="MobiDB-lite"/>
    </source>
</evidence>
<evidence type="ECO:0000313" key="3">
    <source>
        <dbReference type="EMBL" id="GLQ08206.1"/>
    </source>
</evidence>
<feature type="chain" id="PRO_5046024267" description="PepSY domain-containing protein" evidence="2">
    <location>
        <begin position="26"/>
        <end position="131"/>
    </location>
</feature>
<evidence type="ECO:0000256" key="2">
    <source>
        <dbReference type="SAM" id="SignalP"/>
    </source>
</evidence>
<comment type="caution">
    <text evidence="3">The sequence shown here is derived from an EMBL/GenBank/DDBJ whole genome shotgun (WGS) entry which is preliminary data.</text>
</comment>
<proteinExistence type="predicted"/>
<feature type="signal peptide" evidence="2">
    <location>
        <begin position="1"/>
        <end position="25"/>
    </location>
</feature>
<keyword evidence="2" id="KW-0732">Signal</keyword>